<name>A0ABY4AJI9_9BURK</name>
<evidence type="ECO:0000256" key="7">
    <source>
        <dbReference type="ARBA" id="ARBA00023310"/>
    </source>
</evidence>
<dbReference type="HAMAP" id="MF_01416">
    <property type="entry name" value="ATP_synth_delta_bact"/>
    <property type="match status" value="1"/>
</dbReference>
<accession>A0ABY4AJI9</accession>
<evidence type="ECO:0000256" key="6">
    <source>
        <dbReference type="ARBA" id="ARBA00023196"/>
    </source>
</evidence>
<dbReference type="EMBL" id="CP063982">
    <property type="protein sequence ID" value="UOD50243.1"/>
    <property type="molecule type" value="Genomic_DNA"/>
</dbReference>
<dbReference type="Pfam" id="PF00213">
    <property type="entry name" value="OSCP"/>
    <property type="match status" value="1"/>
</dbReference>
<evidence type="ECO:0000313" key="10">
    <source>
        <dbReference type="Proteomes" id="UP000831607"/>
    </source>
</evidence>
<dbReference type="PANTHER" id="PTHR11910">
    <property type="entry name" value="ATP SYNTHASE DELTA CHAIN"/>
    <property type="match status" value="1"/>
</dbReference>
<keyword evidence="8" id="KW-1003">Cell membrane</keyword>
<dbReference type="NCBIfam" id="NF004402">
    <property type="entry name" value="PRK05758.2-2"/>
    <property type="match status" value="1"/>
</dbReference>
<comment type="function">
    <text evidence="8">This protein is part of the stalk that links CF(0) to CF(1). It either transmits conformational changes from CF(0) to CF(1) or is implicated in proton conduction.</text>
</comment>
<comment type="function">
    <text evidence="8">F(1)F(0) ATP synthase produces ATP from ADP in the presence of a proton or sodium gradient. F-type ATPases consist of two structural domains, F(1) containing the extramembraneous catalytic core and F(0) containing the membrane proton channel, linked together by a central stalk and a peripheral stalk. During catalysis, ATP synthesis in the catalytic domain of F(1) is coupled via a rotary mechanism of the central stalk subunits to proton translocation.</text>
</comment>
<comment type="subcellular location">
    <subcellularLocation>
        <location evidence="8">Cell membrane</location>
        <topology evidence="8">Peripheral membrane protein</topology>
    </subcellularLocation>
    <subcellularLocation>
        <location evidence="1">Membrane</location>
    </subcellularLocation>
</comment>
<protein>
    <recommendedName>
        <fullName evidence="8">ATP synthase subunit delta</fullName>
    </recommendedName>
    <alternativeName>
        <fullName evidence="8">ATP synthase F(1) sector subunit delta</fullName>
    </alternativeName>
    <alternativeName>
        <fullName evidence="8">F-type ATPase subunit delta</fullName>
        <shortName evidence="8">F-ATPase subunit delta</shortName>
    </alternativeName>
</protein>
<keyword evidence="3 8" id="KW-0375">Hydrogen ion transport</keyword>
<organism evidence="9 10">
    <name type="scientific">Orrella daihaiensis</name>
    <dbReference type="NCBI Taxonomy" id="2782176"/>
    <lineage>
        <taxon>Bacteria</taxon>
        <taxon>Pseudomonadati</taxon>
        <taxon>Pseudomonadota</taxon>
        <taxon>Betaproteobacteria</taxon>
        <taxon>Burkholderiales</taxon>
        <taxon>Alcaligenaceae</taxon>
        <taxon>Orrella</taxon>
    </lineage>
</organism>
<evidence type="ECO:0000256" key="8">
    <source>
        <dbReference type="HAMAP-Rule" id="MF_01416"/>
    </source>
</evidence>
<keyword evidence="10" id="KW-1185">Reference proteome</keyword>
<evidence type="ECO:0000256" key="1">
    <source>
        <dbReference type="ARBA" id="ARBA00004370"/>
    </source>
</evidence>
<keyword evidence="5 8" id="KW-0472">Membrane</keyword>
<dbReference type="NCBIfam" id="TIGR01145">
    <property type="entry name" value="ATP_synt_delta"/>
    <property type="match status" value="1"/>
</dbReference>
<reference evidence="9 10" key="1">
    <citation type="submission" date="2020-11" db="EMBL/GenBank/DDBJ databases">
        <title>Algicoccus daihaiensis sp.nov., isolated from Daihai Lake in Inner Mongolia.</title>
        <authorList>
            <person name="Kai J."/>
        </authorList>
    </citation>
    <scope>NUCLEOTIDE SEQUENCE [LARGE SCALE GENOMIC DNA]</scope>
    <source>
        <strain evidence="10">f23</strain>
    </source>
</reference>
<dbReference type="Gene3D" id="1.10.520.20">
    <property type="entry name" value="N-terminal domain of the delta subunit of the F1F0-ATP synthase"/>
    <property type="match status" value="1"/>
</dbReference>
<dbReference type="Proteomes" id="UP000831607">
    <property type="component" value="Chromosome"/>
</dbReference>
<keyword evidence="6 8" id="KW-0139">CF(1)</keyword>
<dbReference type="InterPro" id="IPR000711">
    <property type="entry name" value="ATPase_OSCP/dsu"/>
</dbReference>
<evidence type="ECO:0000313" key="9">
    <source>
        <dbReference type="EMBL" id="UOD50243.1"/>
    </source>
</evidence>
<dbReference type="InterPro" id="IPR026015">
    <property type="entry name" value="ATP_synth_OSCP/delta_N_sf"/>
</dbReference>
<keyword evidence="2 8" id="KW-0813">Transport</keyword>
<sequence>MAENSTIARPYAEALFEASKASADGLQVTAQNLQLLAELIGMEDVRQTVSDPRLDDTDRCDLVKGLLKGVSLDAHLSNFVELLVSNDRLLLMPEIAEQFAALKDKAEGVAQAEIVSAFPMSDDQVTELVQLLEPKFNLKLKPHVTVDDTLIGGVRVVVGDYVLDTSVQAQLNRMRDALMA</sequence>
<gene>
    <name evidence="8" type="primary">atpH</name>
    <name evidence="9" type="ORF">DHf2319_12530</name>
</gene>
<proteinExistence type="inferred from homology"/>
<evidence type="ECO:0000256" key="3">
    <source>
        <dbReference type="ARBA" id="ARBA00022781"/>
    </source>
</evidence>
<keyword evidence="7 8" id="KW-0066">ATP synthesis</keyword>
<comment type="similarity">
    <text evidence="8">Belongs to the ATPase delta chain family.</text>
</comment>
<keyword evidence="4 8" id="KW-0406">Ion transport</keyword>
<dbReference type="SUPFAM" id="SSF47928">
    <property type="entry name" value="N-terminal domain of the delta subunit of the F1F0-ATP synthase"/>
    <property type="match status" value="1"/>
</dbReference>
<dbReference type="RefSeq" id="WP_243478643.1">
    <property type="nucleotide sequence ID" value="NZ_CP063982.1"/>
</dbReference>
<evidence type="ECO:0000256" key="5">
    <source>
        <dbReference type="ARBA" id="ARBA00023136"/>
    </source>
</evidence>
<dbReference type="PRINTS" id="PR00125">
    <property type="entry name" value="ATPASEDELTA"/>
</dbReference>
<evidence type="ECO:0000256" key="4">
    <source>
        <dbReference type="ARBA" id="ARBA00023065"/>
    </source>
</evidence>
<evidence type="ECO:0000256" key="2">
    <source>
        <dbReference type="ARBA" id="ARBA00022448"/>
    </source>
</evidence>